<evidence type="ECO:0000313" key="1">
    <source>
        <dbReference type="EMBL" id="VUX38671.1"/>
    </source>
</evidence>
<dbReference type="AlphaFoldDB" id="A0A564W158"/>
<dbReference type="EMBL" id="CABHNT010000063">
    <property type="protein sequence ID" value="VUX38671.1"/>
    <property type="molecule type" value="Genomic_DNA"/>
</dbReference>
<dbReference type="RefSeq" id="WP_144098720.1">
    <property type="nucleotide sequence ID" value="NZ_CABHND010000002.1"/>
</dbReference>
<accession>A0A564W158</accession>
<name>A0A564W158_BIFLI</name>
<gene>
    <name evidence="1" type="ORF">BLJG463_02407</name>
</gene>
<reference evidence="1 2" key="1">
    <citation type="submission" date="2019-07" db="EMBL/GenBank/DDBJ databases">
        <authorList>
            <person name="Hibberd C M."/>
            <person name="Gehrig L. J."/>
            <person name="Chang H.-W."/>
            <person name="Venkatesh S."/>
        </authorList>
    </citation>
    <scope>NUCLEOTIDE SEQUENCE [LARGE SCALE GENOMIC DNA]</scope>
    <source>
        <strain evidence="1">Bifidobacterium_longum_subsp_infantis_JG_Bg463</strain>
    </source>
</reference>
<evidence type="ECO:0000313" key="2">
    <source>
        <dbReference type="Proteomes" id="UP000345266"/>
    </source>
</evidence>
<protein>
    <submittedName>
        <fullName evidence="1">Uncharacterized protein</fullName>
    </submittedName>
</protein>
<sequence>MMRPSRLSASYASLLPALNRLGYRADVREASVCGARCRVVVSGAPTTRVLNDGSWERDDGMEGPDPTSLLGLYREERVEQAVRHLARHDLKGVACDILIAAGIPVGVILDAVEHDGGLAVSYRRVKGVPEDTVIHDWTARAKAAPALLEENVTPKRKQKP</sequence>
<dbReference type="Proteomes" id="UP000345266">
    <property type="component" value="Unassembled WGS sequence"/>
</dbReference>
<organism evidence="1 2">
    <name type="scientific">Bifidobacterium longum subsp. infantis</name>
    <dbReference type="NCBI Taxonomy" id="1682"/>
    <lineage>
        <taxon>Bacteria</taxon>
        <taxon>Bacillati</taxon>
        <taxon>Actinomycetota</taxon>
        <taxon>Actinomycetes</taxon>
        <taxon>Bifidobacteriales</taxon>
        <taxon>Bifidobacteriaceae</taxon>
        <taxon>Bifidobacterium</taxon>
    </lineage>
</organism>
<proteinExistence type="predicted"/>